<evidence type="ECO:0000256" key="5">
    <source>
        <dbReference type="ARBA" id="ARBA00023136"/>
    </source>
</evidence>
<comment type="subcellular location">
    <subcellularLocation>
        <location evidence="1 6">Membrane</location>
        <topology evidence="1 6">Multi-pass membrane protein</topology>
    </subcellularLocation>
</comment>
<dbReference type="Pfam" id="PF03134">
    <property type="entry name" value="TB2_DP1_HVA22"/>
    <property type="match status" value="1"/>
</dbReference>
<evidence type="ECO:0000256" key="6">
    <source>
        <dbReference type="RuleBase" id="RU362006"/>
    </source>
</evidence>
<dbReference type="Proteomes" id="UP001212997">
    <property type="component" value="Unassembled WGS sequence"/>
</dbReference>
<feature type="compositionally biased region" description="Pro residues" evidence="7">
    <location>
        <begin position="204"/>
        <end position="217"/>
    </location>
</feature>
<evidence type="ECO:0000256" key="4">
    <source>
        <dbReference type="ARBA" id="ARBA00022989"/>
    </source>
</evidence>
<feature type="region of interest" description="Disordered" evidence="7">
    <location>
        <begin position="246"/>
        <end position="330"/>
    </location>
</feature>
<evidence type="ECO:0000256" key="2">
    <source>
        <dbReference type="ARBA" id="ARBA00008573"/>
    </source>
</evidence>
<keyword evidence="4" id="KW-1133">Transmembrane helix</keyword>
<dbReference type="PANTHER" id="PTHR12300:SF161">
    <property type="entry name" value="RECEPTOR EXPRESSION-ENHANCING PROTEIN"/>
    <property type="match status" value="1"/>
</dbReference>
<protein>
    <recommendedName>
        <fullName evidence="6">Protein YOP1</fullName>
    </recommendedName>
</protein>
<evidence type="ECO:0000313" key="8">
    <source>
        <dbReference type="EMBL" id="KAJ3485096.1"/>
    </source>
</evidence>
<dbReference type="AlphaFoldDB" id="A0AAD5V5C4"/>
<feature type="compositionally biased region" description="Low complexity" evidence="7">
    <location>
        <begin position="269"/>
        <end position="284"/>
    </location>
</feature>
<dbReference type="PANTHER" id="PTHR12300">
    <property type="entry name" value="HVA22-LIKE PROTEINS"/>
    <property type="match status" value="1"/>
</dbReference>
<name>A0AAD5V5C4_9APHY</name>
<evidence type="ECO:0000256" key="3">
    <source>
        <dbReference type="ARBA" id="ARBA00022692"/>
    </source>
</evidence>
<reference evidence="8" key="1">
    <citation type="submission" date="2022-07" db="EMBL/GenBank/DDBJ databases">
        <title>Genome Sequence of Physisporinus lineatus.</title>
        <authorList>
            <person name="Buettner E."/>
        </authorList>
    </citation>
    <scope>NUCLEOTIDE SEQUENCE</scope>
    <source>
        <strain evidence="8">VT162</strain>
    </source>
</reference>
<gene>
    <name evidence="8" type="ORF">NLI96_g5197</name>
</gene>
<keyword evidence="3" id="KW-0812">Transmembrane</keyword>
<proteinExistence type="inferred from homology"/>
<keyword evidence="5" id="KW-0472">Membrane</keyword>
<evidence type="ECO:0000313" key="9">
    <source>
        <dbReference type="Proteomes" id="UP001212997"/>
    </source>
</evidence>
<keyword evidence="9" id="KW-1185">Reference proteome</keyword>
<evidence type="ECO:0000256" key="1">
    <source>
        <dbReference type="ARBA" id="ARBA00004141"/>
    </source>
</evidence>
<feature type="compositionally biased region" description="Acidic residues" evidence="7">
    <location>
        <begin position="287"/>
        <end position="296"/>
    </location>
</feature>
<comment type="similarity">
    <text evidence="2 6">Belongs to the DP1 family.</text>
</comment>
<feature type="region of interest" description="Disordered" evidence="7">
    <location>
        <begin position="198"/>
        <end position="228"/>
    </location>
</feature>
<comment type="caution">
    <text evidence="8">The sequence shown here is derived from an EMBL/GenBank/DDBJ whole genome shotgun (WGS) entry which is preliminary data.</text>
</comment>
<dbReference type="InterPro" id="IPR004345">
    <property type="entry name" value="TB2_DP1_HVA22"/>
</dbReference>
<dbReference type="GO" id="GO:0016020">
    <property type="term" value="C:membrane"/>
    <property type="evidence" value="ECO:0007669"/>
    <property type="project" value="UniProtKB-SubCell"/>
</dbReference>
<sequence>MLFYFTFRVISAVGAFLYPGYASYKTLSQRPASEVELERWLMYWSVLGCIVGIEYVAEWLISWVPFYQPLKTLFLLYLALPQTSGASYIYKTHVQPFFASHETEIDSALSQLKTVVYRYLQKLLRSAWGHVASTMGQAPPNDSPSALDEGGITGAAAVNAGAPPTLGDPVSGPVQLAQTFWRSFGPGILANGAGLFQQAQRSAPPAPSAIDTPPPSRRAPARADTTQSMLERKKQLEAELASLNVQGYDVGPSPPSPVLIPKAGESSRRSSSSSSIRGRGNNRSTFEEVEVLSDMEGEGHPVPQRAQETRRSSWFWGGSSNKGYERVKTD</sequence>
<organism evidence="8 9">
    <name type="scientific">Meripilus lineatus</name>
    <dbReference type="NCBI Taxonomy" id="2056292"/>
    <lineage>
        <taxon>Eukaryota</taxon>
        <taxon>Fungi</taxon>
        <taxon>Dikarya</taxon>
        <taxon>Basidiomycota</taxon>
        <taxon>Agaricomycotina</taxon>
        <taxon>Agaricomycetes</taxon>
        <taxon>Polyporales</taxon>
        <taxon>Meripilaceae</taxon>
        <taxon>Meripilus</taxon>
    </lineage>
</organism>
<accession>A0AAD5V5C4</accession>
<dbReference type="EMBL" id="JANAWD010000165">
    <property type="protein sequence ID" value="KAJ3485096.1"/>
    <property type="molecule type" value="Genomic_DNA"/>
</dbReference>
<evidence type="ECO:0000256" key="7">
    <source>
        <dbReference type="SAM" id="MobiDB-lite"/>
    </source>
</evidence>